<dbReference type="EMBL" id="JAJVDC020000113">
    <property type="protein sequence ID" value="KAL1623952.1"/>
    <property type="molecule type" value="Genomic_DNA"/>
</dbReference>
<feature type="domain" description="DUF7708" evidence="2">
    <location>
        <begin position="8"/>
        <end position="139"/>
    </location>
</feature>
<dbReference type="Pfam" id="PF24809">
    <property type="entry name" value="DUF7708"/>
    <property type="match status" value="1"/>
</dbReference>
<organism evidence="3 4">
    <name type="scientific">Neofusicoccum ribis</name>
    <dbReference type="NCBI Taxonomy" id="45134"/>
    <lineage>
        <taxon>Eukaryota</taxon>
        <taxon>Fungi</taxon>
        <taxon>Dikarya</taxon>
        <taxon>Ascomycota</taxon>
        <taxon>Pezizomycotina</taxon>
        <taxon>Dothideomycetes</taxon>
        <taxon>Dothideomycetes incertae sedis</taxon>
        <taxon>Botryosphaeriales</taxon>
        <taxon>Botryosphaeriaceae</taxon>
        <taxon>Neofusicoccum</taxon>
    </lineage>
</organism>
<reference evidence="3 4" key="1">
    <citation type="submission" date="2024-02" db="EMBL/GenBank/DDBJ databases">
        <title>De novo assembly and annotation of 12 fungi associated with fruit tree decline syndrome in Ontario, Canada.</title>
        <authorList>
            <person name="Sulman M."/>
            <person name="Ellouze W."/>
            <person name="Ilyukhin E."/>
        </authorList>
    </citation>
    <scope>NUCLEOTIDE SEQUENCE [LARGE SCALE GENOMIC DNA]</scope>
    <source>
        <strain evidence="3 4">M1-105</strain>
    </source>
</reference>
<dbReference type="SUPFAM" id="SSF48452">
    <property type="entry name" value="TPR-like"/>
    <property type="match status" value="2"/>
</dbReference>
<dbReference type="Pfam" id="PF22939">
    <property type="entry name" value="WHD_GPIID"/>
    <property type="match status" value="1"/>
</dbReference>
<evidence type="ECO:0000313" key="4">
    <source>
        <dbReference type="Proteomes" id="UP001521116"/>
    </source>
</evidence>
<dbReference type="InterPro" id="IPR056125">
    <property type="entry name" value="DUF7708"/>
</dbReference>
<comment type="caution">
    <text evidence="3">The sequence shown here is derived from an EMBL/GenBank/DDBJ whole genome shotgun (WGS) entry which is preliminary data.</text>
</comment>
<dbReference type="PANTHER" id="PTHR10039">
    <property type="entry name" value="AMELOGENIN"/>
    <property type="match status" value="1"/>
</dbReference>
<dbReference type="InterPro" id="IPR054471">
    <property type="entry name" value="GPIID_WHD"/>
</dbReference>
<evidence type="ECO:0000259" key="2">
    <source>
        <dbReference type="Pfam" id="PF24809"/>
    </source>
</evidence>
<dbReference type="InterPro" id="IPR019734">
    <property type="entry name" value="TPR_rpt"/>
</dbReference>
<dbReference type="Gene3D" id="1.25.40.10">
    <property type="entry name" value="Tetratricopeptide repeat domain"/>
    <property type="match status" value="2"/>
</dbReference>
<dbReference type="InterPro" id="IPR011990">
    <property type="entry name" value="TPR-like_helical_dom_sf"/>
</dbReference>
<sequence length="1296" mass="149632">MLEKFQDYTASLQGLSDVVDMAVQTKADFLCPIWAPIKFILKVSDNHTRAIEQILLMLDTVSDAMGHVKLYEELKPDPDVSAALLRLFTGIVDYYIRSAQFFGRRTIRRVASLVGKPYKHEFAKMRDSIRDYTTELHRLVLEKEAIRASRARDEERRIRCYNTDAERQTVNSLIRYLLARSLPNIGNDGVEIIHNLLRDDRNPSIAQLWGLLQQVRHHAAEPCFYVLDGLDEALDKPQEIICPTIKFLEQCPSTKCLFLGRPQAFDNVPENVLQSNKHIRMDENSTGPDIEAFIDAGIAEIEVLDDPDLRTLASDTLKKNSQGMFLWGKLMIDDLHGSWTRSDVTEKLQNLPQGLEKAYERVFTRLKDRLRKNEIILLRNVLTFTVAARRPLTVDELTWAHALHTKFTTSSESPIQDFLLNNPEKSIFKVCGEFVTLYQNRVSLNHSSIKDFLTQDESGWDSKLDTDLRCFRIDLIEANALLGRLCFEYLDLQDHGFPVREPDTLLALRKLHPFVEYASYNFIFHATGSPVDLQNYTNRLMAFCSSSRVISWLDHLTFSWNENEFDWSLIERFGQFLEDFNRVVKPGEDIKAIFTAQLRIEMAERIATWGPDDERAAHLGLWVRILDLDISNLGGQPLDRRICEDIASALQGTEPVVYQEQGNITITKADHTTQLTVATEEALKLFQTIDIVDSQRQVMVLLGVFSRIRKMPLNPLHMLYRLLLEKSWALPVYAVLGISQFYYGLDKYDQSLEICRRVLPRVENSGRRTETLTYELMGRSLYHTDQYGESIKYLLRVTGGRENFPALNRDFLGASYANAGRAEEGIPLLEATLARDRKKYGDTHLSVLYSEYWIARMMSKSGSRQEALSRYRYIFTVATEHPDLKSASVFRWTINQLIEDLAILGHYREAITWYEENPKTLDNYAHFYLGMSYHECHVEDPRCLAPALDHLEQSYLVDMKDLGICNGNTLESLSWYVQALENAARYEEVLRYARTWAKGNREVYGNQHKWTINAMEFVAQAPDRLSQHEEAKHFQDDEESIEDYQTYVFEALSKLGRIGEARSFRQKTGRGLVESGSIERAYDFLERIAEEAEDRDAFEHAVECLEEAAGLERKHFNALAASPFRMRLSLCDLLVRIGWSEHALCLLKKIAKSVRKHYGSKHTESLRLRYFLGKAFYSTGRYTEALGCWRDIWRVMIELSLDKTYFGFDVQIRVAIALETLGRLEEALKTVEVALDLYEEVEELAAFDGWSGYCEMMGLAWMLRDNIPQRIRDSRKSFCLLWEPDSRENETLLVAF</sequence>
<protein>
    <submittedName>
        <fullName evidence="3">Uncharacterized protein</fullName>
    </submittedName>
</protein>
<dbReference type="Proteomes" id="UP001521116">
    <property type="component" value="Unassembled WGS sequence"/>
</dbReference>
<accession>A0ABR3SM13</accession>
<evidence type="ECO:0000313" key="3">
    <source>
        <dbReference type="EMBL" id="KAL1623952.1"/>
    </source>
</evidence>
<evidence type="ECO:0000259" key="1">
    <source>
        <dbReference type="Pfam" id="PF22939"/>
    </source>
</evidence>
<name>A0ABR3SM13_9PEZI</name>
<feature type="domain" description="GPI inositol-deacylase winged helix" evidence="1">
    <location>
        <begin position="379"/>
        <end position="457"/>
    </location>
</feature>
<gene>
    <name evidence="3" type="ORF">SLS56_008077</name>
</gene>
<keyword evidence="4" id="KW-1185">Reference proteome</keyword>
<dbReference type="SMART" id="SM00028">
    <property type="entry name" value="TPR"/>
    <property type="match status" value="5"/>
</dbReference>
<proteinExistence type="predicted"/>